<accession>A0A812BX83</accession>
<feature type="transmembrane region" description="Helical" evidence="1">
    <location>
        <begin position="128"/>
        <end position="149"/>
    </location>
</feature>
<evidence type="ECO:0000313" key="2">
    <source>
        <dbReference type="EMBL" id="CAE1253684.1"/>
    </source>
</evidence>
<feature type="transmembrane region" description="Helical" evidence="1">
    <location>
        <begin position="257"/>
        <end position="277"/>
    </location>
</feature>
<feature type="transmembrane region" description="Helical" evidence="1">
    <location>
        <begin position="197"/>
        <end position="222"/>
    </location>
</feature>
<feature type="transmembrane region" description="Helical" evidence="1">
    <location>
        <begin position="169"/>
        <end position="190"/>
    </location>
</feature>
<evidence type="ECO:0000256" key="1">
    <source>
        <dbReference type="SAM" id="Phobius"/>
    </source>
</evidence>
<name>A0A812BX83_ACAPH</name>
<keyword evidence="3" id="KW-1185">Reference proteome</keyword>
<organism evidence="2 3">
    <name type="scientific">Acanthosepion pharaonis</name>
    <name type="common">Pharaoh cuttlefish</name>
    <name type="synonym">Sepia pharaonis</name>
    <dbReference type="NCBI Taxonomy" id="158019"/>
    <lineage>
        <taxon>Eukaryota</taxon>
        <taxon>Metazoa</taxon>
        <taxon>Spiralia</taxon>
        <taxon>Lophotrochozoa</taxon>
        <taxon>Mollusca</taxon>
        <taxon>Cephalopoda</taxon>
        <taxon>Coleoidea</taxon>
        <taxon>Decapodiformes</taxon>
        <taxon>Sepiida</taxon>
        <taxon>Sepiina</taxon>
        <taxon>Sepiidae</taxon>
        <taxon>Acanthosepion</taxon>
    </lineage>
</organism>
<feature type="transmembrane region" description="Helical" evidence="1">
    <location>
        <begin position="228"/>
        <end position="245"/>
    </location>
</feature>
<sequence length="312" mass="37523">MCIPTPLRLYYVLTTDFFSFSLSVCLSLCLSAFFLTFSPFSPHLYLSQILRSLSRFLFSISLSSLHSFPVSLNLHIFLSSRPFHYHETNYNFFLSFFSSLLFSSLLSFFSPFYIFLSSRPLQCLKTNYNFYSFFLSSLLFSSLLSFLSFTNLSSQYFSFFLSSPLFSFFFPYFIFQIFILSLTNFILFLFFKSFSFFIFQIFFLLFFASFSFVFTKIFFLFLRFSNQNFSSLLINFLFSLFRYIFPILQVFLSFYRSLFVFIDFSFFLQFIFLFIIFSSYFLILFLPIFLLFINFYLSSFFYKLCSFFSLFL</sequence>
<feature type="transmembrane region" description="Helical" evidence="1">
    <location>
        <begin position="283"/>
        <end position="302"/>
    </location>
</feature>
<feature type="transmembrane region" description="Helical" evidence="1">
    <location>
        <begin position="90"/>
        <end position="116"/>
    </location>
</feature>
<reference evidence="2" key="1">
    <citation type="submission" date="2021-01" db="EMBL/GenBank/DDBJ databases">
        <authorList>
            <person name="Li R."/>
            <person name="Bekaert M."/>
        </authorList>
    </citation>
    <scope>NUCLEOTIDE SEQUENCE</scope>
    <source>
        <strain evidence="2">Farmed</strain>
    </source>
</reference>
<protein>
    <submittedName>
        <fullName evidence="2">Uncharacterized protein</fullName>
    </submittedName>
</protein>
<feature type="transmembrane region" description="Helical" evidence="1">
    <location>
        <begin position="17"/>
        <end position="35"/>
    </location>
</feature>
<keyword evidence="1" id="KW-1133">Transmembrane helix</keyword>
<proteinExistence type="predicted"/>
<comment type="caution">
    <text evidence="2">The sequence shown here is derived from an EMBL/GenBank/DDBJ whole genome shotgun (WGS) entry which is preliminary data.</text>
</comment>
<dbReference type="Proteomes" id="UP000597762">
    <property type="component" value="Unassembled WGS sequence"/>
</dbReference>
<feature type="transmembrane region" description="Helical" evidence="1">
    <location>
        <begin position="56"/>
        <end position="78"/>
    </location>
</feature>
<gene>
    <name evidence="2" type="ORF">SPHA_28563</name>
</gene>
<dbReference type="AlphaFoldDB" id="A0A812BX83"/>
<evidence type="ECO:0000313" key="3">
    <source>
        <dbReference type="Proteomes" id="UP000597762"/>
    </source>
</evidence>
<keyword evidence="1" id="KW-0472">Membrane</keyword>
<dbReference type="EMBL" id="CAHIKZ030001116">
    <property type="protein sequence ID" value="CAE1253684.1"/>
    <property type="molecule type" value="Genomic_DNA"/>
</dbReference>
<keyword evidence="1" id="KW-0812">Transmembrane</keyword>